<keyword evidence="1" id="KW-0479">Metal-binding</keyword>
<keyword evidence="2" id="KW-0863">Zinc-finger</keyword>
<dbReference type="PANTHER" id="PTHR47160:SF10">
    <property type="entry name" value="MULE TRANSPOSASE DOMAIN-CONTAINING PROTEIN"/>
    <property type="match status" value="1"/>
</dbReference>
<evidence type="ECO:0000256" key="3">
    <source>
        <dbReference type="ARBA" id="ARBA00022833"/>
    </source>
</evidence>
<dbReference type="PANTHER" id="PTHR47160">
    <property type="entry name" value="PUTATIVE-RELATED"/>
    <property type="match status" value="1"/>
</dbReference>
<evidence type="ECO:0000259" key="4">
    <source>
        <dbReference type="Pfam" id="PF04500"/>
    </source>
</evidence>
<reference evidence="7" key="1">
    <citation type="submission" date="2025-08" db="UniProtKB">
        <authorList>
            <consortium name="RefSeq"/>
        </authorList>
    </citation>
    <scope>IDENTIFICATION</scope>
    <source>
        <tissue evidence="7">Whole body</tissue>
    </source>
</reference>
<dbReference type="GO" id="GO:0008270">
    <property type="term" value="F:zinc ion binding"/>
    <property type="evidence" value="ECO:0007669"/>
    <property type="project" value="UniProtKB-KW"/>
</dbReference>
<dbReference type="InterPro" id="IPR018289">
    <property type="entry name" value="MULE_transposase_dom"/>
</dbReference>
<dbReference type="Proteomes" id="UP000504618">
    <property type="component" value="Unplaced"/>
</dbReference>
<gene>
    <name evidence="7" type="primary">LOC112462393</name>
</gene>
<evidence type="ECO:0000259" key="5">
    <source>
        <dbReference type="Pfam" id="PF10551"/>
    </source>
</evidence>
<evidence type="ECO:0000313" key="6">
    <source>
        <dbReference type="Proteomes" id="UP000504618"/>
    </source>
</evidence>
<dbReference type="Pfam" id="PF04500">
    <property type="entry name" value="FLYWCH"/>
    <property type="match status" value="1"/>
</dbReference>
<dbReference type="GeneID" id="112462393"/>
<dbReference type="OrthoDB" id="7697804at2759"/>
<keyword evidence="3" id="KW-0862">Zinc</keyword>
<evidence type="ECO:0000256" key="1">
    <source>
        <dbReference type="ARBA" id="ARBA00022723"/>
    </source>
</evidence>
<proteinExistence type="predicted"/>
<accession>A0A6J1QN82</accession>
<dbReference type="InterPro" id="IPR007588">
    <property type="entry name" value="Znf_FLYWCH"/>
</dbReference>
<organism evidence="6 7">
    <name type="scientific">Temnothorax curvispinosus</name>
    <dbReference type="NCBI Taxonomy" id="300111"/>
    <lineage>
        <taxon>Eukaryota</taxon>
        <taxon>Metazoa</taxon>
        <taxon>Ecdysozoa</taxon>
        <taxon>Arthropoda</taxon>
        <taxon>Hexapoda</taxon>
        <taxon>Insecta</taxon>
        <taxon>Pterygota</taxon>
        <taxon>Neoptera</taxon>
        <taxon>Endopterygota</taxon>
        <taxon>Hymenoptera</taxon>
        <taxon>Apocrita</taxon>
        <taxon>Aculeata</taxon>
        <taxon>Formicoidea</taxon>
        <taxon>Formicidae</taxon>
        <taxon>Myrmicinae</taxon>
        <taxon>Temnothorax</taxon>
    </lineage>
</organism>
<dbReference type="AlphaFoldDB" id="A0A6J1QN82"/>
<feature type="domain" description="FLYWCH-type" evidence="4">
    <location>
        <begin position="5"/>
        <end position="66"/>
    </location>
</feature>
<keyword evidence="6" id="KW-1185">Reference proteome</keyword>
<evidence type="ECO:0000256" key="2">
    <source>
        <dbReference type="ARBA" id="ARBA00022771"/>
    </source>
</evidence>
<dbReference type="Gene3D" id="2.20.25.240">
    <property type="match status" value="1"/>
</dbReference>
<name>A0A6J1QN82_9HYME</name>
<feature type="domain" description="MULE transposase" evidence="5">
    <location>
        <begin position="188"/>
        <end position="279"/>
    </location>
</feature>
<evidence type="ECO:0000313" key="7">
    <source>
        <dbReference type="RefSeq" id="XP_024883904.1"/>
    </source>
</evidence>
<protein>
    <submittedName>
        <fullName evidence="7">Uncharacterized protein LOC112462393</fullName>
    </submittedName>
</protein>
<dbReference type="Pfam" id="PF10551">
    <property type="entry name" value="MULE"/>
    <property type="match status" value="1"/>
</dbReference>
<dbReference type="RefSeq" id="XP_024883904.1">
    <property type="nucleotide sequence ID" value="XM_025028136.1"/>
</dbReference>
<sequence>MPLKFVKSNKGKNQLVADGELYYKHGEGSNGKVIWRYVQYKTGCRGICHTSSELRDGIILHQTEHTTHTPNAAAVETKRVVAKLRKKAVTSKEASSSLVASVLGTVSSPVAAQLPSAESLSRTVRGIRQRNNPLPPNPRKNTLYEIPEHFQKTLKSVKFLLFDSEDINNRLLIFATEDNLQVLRGCDIWYCDGTFKVVPEIFDQLYTVHGEVNGKIVPLVYALCPNRRKRTYQTLLRVLKDAIPGVAPKNVMSDFEMAFLKAVTLEFPECEIKGCLFHFGQALWRSIQDHDLAPLYRESSRVARNLRMLFALAFVPSCDVTYAYDALLQSKFFTDNEKDLRGFLDYFEHTWVGVLGRRKVRRGAMFDISLWNHYSSVMVAVARTNNAVEGWHQALNRRANGSHLVLWKMIELLQAEQGLVDAHIARANAHAPANNRNKRYKDNDARLKSLVAAYNRQDVLQYLKNVAANLSL</sequence>